<reference evidence="1 2" key="1">
    <citation type="journal article" date="2011" name="Stand. Genomic Sci.">
        <title>High quality draft genome sequence of Segniliparus rugosus CDC 945(T)= (ATCC BAA-974(T)).</title>
        <authorList>
            <person name="Earl A.M."/>
            <person name="Desjardins C.A."/>
            <person name="Fitzgerald M.G."/>
            <person name="Arachchi H.M."/>
            <person name="Zeng Q."/>
            <person name="Mehta T."/>
            <person name="Griggs A."/>
            <person name="Birren B.W."/>
            <person name="Toney N.C."/>
            <person name="Carr J."/>
            <person name="Posey J."/>
            <person name="Butler W.R."/>
        </authorList>
    </citation>
    <scope>NUCLEOTIDE SEQUENCE [LARGE SCALE GENOMIC DNA]</scope>
    <source>
        <strain evidence="2">ATCC BAA-974 / DSM 45345 / CCUG 50838 / CIP 108380 / JCM 13579 / CDC 945</strain>
    </source>
</reference>
<gene>
    <name evidence="1" type="ORF">HMPREF9336_00866</name>
</gene>
<dbReference type="Pfam" id="PF14539">
    <property type="entry name" value="DUF4442"/>
    <property type="match status" value="1"/>
</dbReference>
<protein>
    <recommendedName>
        <fullName evidence="3">Thioesterase</fullName>
    </recommendedName>
</protein>
<comment type="caution">
    <text evidence="1">The sequence shown here is derived from an EMBL/GenBank/DDBJ whole genome shotgun (WGS) entry which is preliminary data.</text>
</comment>
<evidence type="ECO:0000313" key="1">
    <source>
        <dbReference type="EMBL" id="EFV14279.1"/>
    </source>
</evidence>
<keyword evidence="2" id="KW-1185">Reference proteome</keyword>
<name>E5XMZ6_SEGRC</name>
<dbReference type="Proteomes" id="UP000004816">
    <property type="component" value="Unassembled WGS sequence"/>
</dbReference>
<dbReference type="OrthoDB" id="3173842at2"/>
<dbReference type="CDD" id="cd03443">
    <property type="entry name" value="PaaI_thioesterase"/>
    <property type="match status" value="1"/>
</dbReference>
<dbReference type="HOGENOM" id="CLU_112070_1_1_11"/>
<organism evidence="1 2">
    <name type="scientific">Segniliparus rugosus (strain ATCC BAA-974 / DSM 45345 / CCUG 50838 / CIP 108380 / JCM 13579 / CDC 945)</name>
    <dbReference type="NCBI Taxonomy" id="679197"/>
    <lineage>
        <taxon>Bacteria</taxon>
        <taxon>Bacillati</taxon>
        <taxon>Actinomycetota</taxon>
        <taxon>Actinomycetes</taxon>
        <taxon>Mycobacteriales</taxon>
        <taxon>Segniliparaceae</taxon>
        <taxon>Segniliparus</taxon>
    </lineage>
</organism>
<dbReference type="eggNOG" id="COG2050">
    <property type="taxonomic scope" value="Bacteria"/>
</dbReference>
<dbReference type="InterPro" id="IPR027961">
    <property type="entry name" value="DUF4442"/>
</dbReference>
<dbReference type="Gene3D" id="3.10.129.10">
    <property type="entry name" value="Hotdog Thioesterase"/>
    <property type="match status" value="1"/>
</dbReference>
<dbReference type="SUPFAM" id="SSF54637">
    <property type="entry name" value="Thioesterase/thiol ester dehydrase-isomerase"/>
    <property type="match status" value="1"/>
</dbReference>
<evidence type="ECO:0000313" key="2">
    <source>
        <dbReference type="Proteomes" id="UP000004816"/>
    </source>
</evidence>
<sequence>MDEAALLEFGALGIAFVERSGLRVLAAKRGRVRCMMPYEGNENHIGTMYAGALFTLAELPGGLLYLTSFDTAKFFPIVKEMNIQFRKPVTSDVTVEVGLAEEAIAAIQAEAETKGKAEFVLEGELKTEDGTLVATSRGVYQLRVAG</sequence>
<proteinExistence type="predicted"/>
<accession>E5XMZ6</accession>
<dbReference type="RefSeq" id="WP_007468190.1">
    <property type="nucleotide sequence ID" value="NZ_KI391954.1"/>
</dbReference>
<evidence type="ECO:0008006" key="3">
    <source>
        <dbReference type="Google" id="ProtNLM"/>
    </source>
</evidence>
<dbReference type="EMBL" id="ACZI02000003">
    <property type="protein sequence ID" value="EFV14279.1"/>
    <property type="molecule type" value="Genomic_DNA"/>
</dbReference>
<dbReference type="STRING" id="679197.HMPREF9336_00866"/>
<dbReference type="InterPro" id="IPR029069">
    <property type="entry name" value="HotDog_dom_sf"/>
</dbReference>
<dbReference type="AlphaFoldDB" id="E5XMZ6"/>